<dbReference type="InterPro" id="IPR004274">
    <property type="entry name" value="FCP1_dom"/>
</dbReference>
<dbReference type="Gene3D" id="3.40.50.1000">
    <property type="entry name" value="HAD superfamily/HAD-like"/>
    <property type="match status" value="1"/>
</dbReference>
<feature type="domain" description="FCP1 homology" evidence="2">
    <location>
        <begin position="204"/>
        <end position="365"/>
    </location>
</feature>
<proteinExistence type="predicted"/>
<dbReference type="FunFam" id="3.40.50.1000:FF:000121">
    <property type="entry name" value="Uncharacterized protein"/>
    <property type="match status" value="1"/>
</dbReference>
<keyword evidence="4" id="KW-1185">Reference proteome</keyword>
<dbReference type="InterPro" id="IPR036412">
    <property type="entry name" value="HAD-like_sf"/>
</dbReference>
<reference evidence="3 4" key="1">
    <citation type="submission" date="2016-11" db="EMBL/GenBank/DDBJ databases">
        <title>The macronuclear genome of Stentor coeruleus: a giant cell with tiny introns.</title>
        <authorList>
            <person name="Slabodnick M."/>
            <person name="Ruby J.G."/>
            <person name="Reiff S.B."/>
            <person name="Swart E.C."/>
            <person name="Gosai S."/>
            <person name="Prabakaran S."/>
            <person name="Witkowska E."/>
            <person name="Larue G.E."/>
            <person name="Fisher S."/>
            <person name="Freeman R.M."/>
            <person name="Gunawardena J."/>
            <person name="Chu W."/>
            <person name="Stover N.A."/>
            <person name="Gregory B.D."/>
            <person name="Nowacki M."/>
            <person name="Derisi J."/>
            <person name="Roy S.W."/>
            <person name="Marshall W.F."/>
            <person name="Sood P."/>
        </authorList>
    </citation>
    <scope>NUCLEOTIDE SEQUENCE [LARGE SCALE GENOMIC DNA]</scope>
    <source>
        <strain evidence="3">WM001</strain>
    </source>
</reference>
<accession>A0A1R2BPH8</accession>
<dbReference type="PANTHER" id="PTHR12210">
    <property type="entry name" value="DULLARD PROTEIN PHOSPHATASE"/>
    <property type="match status" value="1"/>
</dbReference>
<dbReference type="InterPro" id="IPR023214">
    <property type="entry name" value="HAD_sf"/>
</dbReference>
<dbReference type="InterPro" id="IPR050365">
    <property type="entry name" value="TIM50"/>
</dbReference>
<dbReference type="PROSITE" id="PS50969">
    <property type="entry name" value="FCP1"/>
    <property type="match status" value="1"/>
</dbReference>
<dbReference type="Pfam" id="PF03031">
    <property type="entry name" value="NIF"/>
    <property type="match status" value="1"/>
</dbReference>
<feature type="region of interest" description="Disordered" evidence="1">
    <location>
        <begin position="81"/>
        <end position="103"/>
    </location>
</feature>
<sequence length="400" mass="46201">MSRSQKRLKQFSKNQKPGFFSKLGIENIPEQTADTKKIQSQSSSTKIISSSITLSQQTNIKILNALCPEKLNTLGQQYKSPLSPQSTQILNTSRPVSSTPKPIVQSNSLQCSFVVKPNNMTTRNQIEHSRSLTASQSLESIVSNIKQNHQRLNRSKNIKVSDSERSYKEHLFQTFQALKLVKTLPEVNLLTLQQKKIKIPRKKGWENRKTIVFDLDETLVHCVDDCIETADIVIDIHFPSGEIVKAGVNIRPFAKECLQEASKYFEVIIFTASHKYYADEVLNHLDPQNEYINYRLYRENCILAEGVHIKDLRILKDRKLKNTVIVDNCAYSFAYQLENGIPIISWHDDPSDRELYNLMDYLKVLAGAHDIRDVNREVFHLNTFYEDYLQEYLNKNKTRF</sequence>
<evidence type="ECO:0000259" key="2">
    <source>
        <dbReference type="PROSITE" id="PS50969"/>
    </source>
</evidence>
<dbReference type="SUPFAM" id="SSF56784">
    <property type="entry name" value="HAD-like"/>
    <property type="match status" value="1"/>
</dbReference>
<dbReference type="CDD" id="cd07521">
    <property type="entry name" value="HAD_FCP1-like"/>
    <property type="match status" value="1"/>
</dbReference>
<dbReference type="SMART" id="SM00577">
    <property type="entry name" value="CPDc"/>
    <property type="match status" value="1"/>
</dbReference>
<protein>
    <recommendedName>
        <fullName evidence="2">FCP1 homology domain-containing protein</fullName>
    </recommendedName>
</protein>
<dbReference type="InterPro" id="IPR011948">
    <property type="entry name" value="Dullard_phosphatase"/>
</dbReference>
<evidence type="ECO:0000313" key="4">
    <source>
        <dbReference type="Proteomes" id="UP000187209"/>
    </source>
</evidence>
<dbReference type="AlphaFoldDB" id="A0A1R2BPH8"/>
<comment type="caution">
    <text evidence="3">The sequence shown here is derived from an EMBL/GenBank/DDBJ whole genome shotgun (WGS) entry which is preliminary data.</text>
</comment>
<dbReference type="Proteomes" id="UP000187209">
    <property type="component" value="Unassembled WGS sequence"/>
</dbReference>
<evidence type="ECO:0000256" key="1">
    <source>
        <dbReference type="SAM" id="MobiDB-lite"/>
    </source>
</evidence>
<dbReference type="GO" id="GO:0016791">
    <property type="term" value="F:phosphatase activity"/>
    <property type="evidence" value="ECO:0007669"/>
    <property type="project" value="InterPro"/>
</dbReference>
<organism evidence="3 4">
    <name type="scientific">Stentor coeruleus</name>
    <dbReference type="NCBI Taxonomy" id="5963"/>
    <lineage>
        <taxon>Eukaryota</taxon>
        <taxon>Sar</taxon>
        <taxon>Alveolata</taxon>
        <taxon>Ciliophora</taxon>
        <taxon>Postciliodesmatophora</taxon>
        <taxon>Heterotrichea</taxon>
        <taxon>Heterotrichida</taxon>
        <taxon>Stentoridae</taxon>
        <taxon>Stentor</taxon>
    </lineage>
</organism>
<dbReference type="EMBL" id="MPUH01000508">
    <property type="protein sequence ID" value="OMJ78713.1"/>
    <property type="molecule type" value="Genomic_DNA"/>
</dbReference>
<gene>
    <name evidence="3" type="ORF">SteCoe_21433</name>
</gene>
<dbReference type="NCBIfam" id="TIGR02251">
    <property type="entry name" value="HIF-SF_euk"/>
    <property type="match status" value="1"/>
</dbReference>
<dbReference type="OrthoDB" id="5918458at2759"/>
<name>A0A1R2BPH8_9CILI</name>
<evidence type="ECO:0000313" key="3">
    <source>
        <dbReference type="EMBL" id="OMJ78713.1"/>
    </source>
</evidence>